<dbReference type="EC" id="4.1.2.14" evidence="6"/>
<keyword evidence="7" id="KW-1185">Reference proteome</keyword>
<organism evidence="6 7">
    <name type="scientific">Mycetocola tolaasinivorans</name>
    <dbReference type="NCBI Taxonomy" id="76635"/>
    <lineage>
        <taxon>Bacteria</taxon>
        <taxon>Bacillati</taxon>
        <taxon>Actinomycetota</taxon>
        <taxon>Actinomycetes</taxon>
        <taxon>Micrococcales</taxon>
        <taxon>Microbacteriaceae</taxon>
        <taxon>Mycetocola</taxon>
    </lineage>
</organism>
<evidence type="ECO:0000256" key="1">
    <source>
        <dbReference type="ARBA" id="ARBA00004761"/>
    </source>
</evidence>
<evidence type="ECO:0000256" key="2">
    <source>
        <dbReference type="ARBA" id="ARBA00006906"/>
    </source>
</evidence>
<keyword evidence="4 6" id="KW-0456">Lyase</keyword>
<evidence type="ECO:0000313" key="6">
    <source>
        <dbReference type="EMBL" id="RLP74766.1"/>
    </source>
</evidence>
<accession>A0A3L7A360</accession>
<keyword evidence="5" id="KW-0119">Carbohydrate metabolism</keyword>
<dbReference type="CDD" id="cd00452">
    <property type="entry name" value="KDPG_aldolase"/>
    <property type="match status" value="1"/>
</dbReference>
<dbReference type="Pfam" id="PF01081">
    <property type="entry name" value="Aldolase"/>
    <property type="match status" value="1"/>
</dbReference>
<sequence>MTSAPSQQDALSILGEFGIVPVVEIPEARLAVPLARALSEAGLTTIEVTMRTPDALESIANIAAELPEFHVGVGTLFTAANVADAKAAGARFGVSPGYTPQLGLAAREAGLPLIPGAATASEIMAAVEDGFDIVKFFPAELNGGAKALAALLAPLAASGLRHVMPTGGVTPDNLGDYLRIPRVIAAGGTWIAPRGLIAVGEFDIIRDNAARALELARTLLREKDTV</sequence>
<dbReference type="PANTHER" id="PTHR30246:SF1">
    <property type="entry name" value="2-DEHYDRO-3-DEOXY-6-PHOSPHOGALACTONATE ALDOLASE-RELATED"/>
    <property type="match status" value="1"/>
</dbReference>
<dbReference type="EC" id="4.1.3.16" evidence="6"/>
<evidence type="ECO:0000313" key="7">
    <source>
        <dbReference type="Proteomes" id="UP000272503"/>
    </source>
</evidence>
<proteinExistence type="inferred from homology"/>
<evidence type="ECO:0000256" key="3">
    <source>
        <dbReference type="ARBA" id="ARBA00011233"/>
    </source>
</evidence>
<dbReference type="InterPro" id="IPR000887">
    <property type="entry name" value="Aldlse_KDPG_KHG"/>
</dbReference>
<comment type="caution">
    <text evidence="6">The sequence shown here is derived from an EMBL/GenBank/DDBJ whole genome shotgun (WGS) entry which is preliminary data.</text>
</comment>
<evidence type="ECO:0000256" key="4">
    <source>
        <dbReference type="ARBA" id="ARBA00023239"/>
    </source>
</evidence>
<protein>
    <submittedName>
        <fullName evidence="6">Bifunctional 4-hydroxy-2-oxoglutarate aldolase/2-dehydro-3-deoxy-phosphogluconate aldolase</fullName>
        <ecNumber evidence="6">4.1.2.14</ecNumber>
        <ecNumber evidence="6">4.1.3.16</ecNumber>
    </submittedName>
</protein>
<name>A0A3L7A360_9MICO</name>
<dbReference type="RefSeq" id="WP_121649166.1">
    <property type="nucleotide sequence ID" value="NZ_RCUX01000009.1"/>
</dbReference>
<dbReference type="Proteomes" id="UP000272503">
    <property type="component" value="Unassembled WGS sequence"/>
</dbReference>
<dbReference type="NCBIfam" id="TIGR01182">
    <property type="entry name" value="eda"/>
    <property type="match status" value="1"/>
</dbReference>
<gene>
    <name evidence="6" type="primary">eda</name>
    <name evidence="6" type="ORF">D9V32_12055</name>
</gene>
<evidence type="ECO:0000256" key="5">
    <source>
        <dbReference type="ARBA" id="ARBA00023277"/>
    </source>
</evidence>
<dbReference type="OrthoDB" id="9805177at2"/>
<dbReference type="GO" id="GO:0008700">
    <property type="term" value="F:(R,S)-4-hydroxy-2-oxoglutarate aldolase activity"/>
    <property type="evidence" value="ECO:0007669"/>
    <property type="project" value="UniProtKB-EC"/>
</dbReference>
<dbReference type="GO" id="GO:0008675">
    <property type="term" value="F:2-dehydro-3-deoxy-phosphogluconate aldolase activity"/>
    <property type="evidence" value="ECO:0007669"/>
    <property type="project" value="UniProtKB-EC"/>
</dbReference>
<reference evidence="6 7" key="1">
    <citation type="submission" date="2018-10" db="EMBL/GenBank/DDBJ databases">
        <authorList>
            <person name="Li J."/>
        </authorList>
    </citation>
    <scope>NUCLEOTIDE SEQUENCE [LARGE SCALE GENOMIC DNA]</scope>
    <source>
        <strain evidence="6 7">IF 016277</strain>
    </source>
</reference>
<comment type="pathway">
    <text evidence="1">Carbohydrate acid metabolism.</text>
</comment>
<dbReference type="Gene3D" id="3.20.20.70">
    <property type="entry name" value="Aldolase class I"/>
    <property type="match status" value="1"/>
</dbReference>
<dbReference type="InterPro" id="IPR013785">
    <property type="entry name" value="Aldolase_TIM"/>
</dbReference>
<dbReference type="PROSITE" id="PS00160">
    <property type="entry name" value="ALDOLASE_KDPG_KHG_2"/>
    <property type="match status" value="1"/>
</dbReference>
<dbReference type="InterPro" id="IPR031338">
    <property type="entry name" value="KDPG/KHG_AS_2"/>
</dbReference>
<dbReference type="EMBL" id="RCUX01000009">
    <property type="protein sequence ID" value="RLP74766.1"/>
    <property type="molecule type" value="Genomic_DNA"/>
</dbReference>
<dbReference type="PANTHER" id="PTHR30246">
    <property type="entry name" value="2-KETO-3-DEOXY-6-PHOSPHOGLUCONATE ALDOLASE"/>
    <property type="match status" value="1"/>
</dbReference>
<dbReference type="SUPFAM" id="SSF51569">
    <property type="entry name" value="Aldolase"/>
    <property type="match status" value="1"/>
</dbReference>
<dbReference type="AlphaFoldDB" id="A0A3L7A360"/>
<comment type="subunit">
    <text evidence="3">Homotrimer.</text>
</comment>
<comment type="similarity">
    <text evidence="2">Belongs to the KHG/KDPG aldolase family.</text>
</comment>